<comment type="caution">
    <text evidence="1">The sequence shown here is derived from an EMBL/GenBank/DDBJ whole genome shotgun (WGS) entry which is preliminary data.</text>
</comment>
<keyword evidence="2" id="KW-1185">Reference proteome</keyword>
<feature type="non-terminal residue" evidence="1">
    <location>
        <position position="79"/>
    </location>
</feature>
<name>A0ABQ9TZ31_SAGOE</name>
<sequence length="79" mass="8927">MQDQVCVWQLGTVSSEKVYTRASNLGVAGVCGESESFTLGKHIWKQTHFSSLRDSCHLSVNQKLRLPQAPQLLRRARQE</sequence>
<organism evidence="1 2">
    <name type="scientific">Saguinus oedipus</name>
    <name type="common">Cotton-top tamarin</name>
    <name type="synonym">Oedipomidas oedipus</name>
    <dbReference type="NCBI Taxonomy" id="9490"/>
    <lineage>
        <taxon>Eukaryota</taxon>
        <taxon>Metazoa</taxon>
        <taxon>Chordata</taxon>
        <taxon>Craniata</taxon>
        <taxon>Vertebrata</taxon>
        <taxon>Euteleostomi</taxon>
        <taxon>Mammalia</taxon>
        <taxon>Eutheria</taxon>
        <taxon>Euarchontoglires</taxon>
        <taxon>Primates</taxon>
        <taxon>Haplorrhini</taxon>
        <taxon>Platyrrhini</taxon>
        <taxon>Cebidae</taxon>
        <taxon>Callitrichinae</taxon>
        <taxon>Saguinus</taxon>
    </lineage>
</organism>
<evidence type="ECO:0000313" key="2">
    <source>
        <dbReference type="Proteomes" id="UP001266305"/>
    </source>
</evidence>
<reference evidence="1 2" key="1">
    <citation type="submission" date="2023-05" db="EMBL/GenBank/DDBJ databases">
        <title>B98-5 Cell Line De Novo Hybrid Assembly: An Optical Mapping Approach.</title>
        <authorList>
            <person name="Kananen K."/>
            <person name="Auerbach J.A."/>
            <person name="Kautto E."/>
            <person name="Blachly J.S."/>
        </authorList>
    </citation>
    <scope>NUCLEOTIDE SEQUENCE [LARGE SCALE GENOMIC DNA]</scope>
    <source>
        <strain evidence="1">B95-8</strain>
        <tissue evidence="1">Cell line</tissue>
    </source>
</reference>
<evidence type="ECO:0000313" key="1">
    <source>
        <dbReference type="EMBL" id="KAK2089826.1"/>
    </source>
</evidence>
<accession>A0ABQ9TZ31</accession>
<proteinExistence type="predicted"/>
<dbReference type="Proteomes" id="UP001266305">
    <property type="component" value="Unassembled WGS sequence"/>
</dbReference>
<dbReference type="EMBL" id="JASSZA010000018">
    <property type="protein sequence ID" value="KAK2089826.1"/>
    <property type="molecule type" value="Genomic_DNA"/>
</dbReference>
<protein>
    <submittedName>
        <fullName evidence="1">Uncharacterized protein</fullName>
    </submittedName>
</protein>
<gene>
    <name evidence="1" type="ORF">P7K49_032492</name>
</gene>